<evidence type="ECO:0000256" key="1">
    <source>
        <dbReference type="SAM" id="Phobius"/>
    </source>
</evidence>
<accession>A0A1B3ZEW1</accession>
<feature type="transmembrane region" description="Helical" evidence="1">
    <location>
        <begin position="7"/>
        <end position="24"/>
    </location>
</feature>
<keyword evidence="1" id="KW-1133">Transmembrane helix</keyword>
<dbReference type="AlphaFoldDB" id="A0A1B3ZEW1"/>
<keyword evidence="3" id="KW-1185">Reference proteome</keyword>
<reference evidence="2 3" key="1">
    <citation type="submission" date="2016-01" db="EMBL/GenBank/DDBJ databases">
        <title>Complete genome and mega plasmid sequence of Sphingomonas panacis DCY99 elicits systemic resistance in rice to Xanthomonas oryzae.</title>
        <authorList>
            <person name="Kim Y.J."/>
            <person name="Yang D.C."/>
            <person name="Sing P."/>
        </authorList>
    </citation>
    <scope>NUCLEOTIDE SEQUENCE [LARGE SCALE GENOMIC DNA]</scope>
    <source>
        <strain evidence="2 3">DCY99</strain>
    </source>
</reference>
<sequence length="90" mass="9285">MFSTFQIGAALGVAIVGGVFFSLLSNSHELAAYCQAFSVALGCNVALLMLGGLLSLLLSGIANRTGVEESCCGRFCSHISMEQGARARAP</sequence>
<evidence type="ECO:0000313" key="3">
    <source>
        <dbReference type="Proteomes" id="UP000094256"/>
    </source>
</evidence>
<evidence type="ECO:0000313" key="2">
    <source>
        <dbReference type="EMBL" id="AOH85976.1"/>
    </source>
</evidence>
<protein>
    <submittedName>
        <fullName evidence="2">Uncharacterized protein</fullName>
    </submittedName>
</protein>
<dbReference type="Proteomes" id="UP000094256">
    <property type="component" value="Chromosome"/>
</dbReference>
<dbReference type="EMBL" id="CP014168">
    <property type="protein sequence ID" value="AOH85976.1"/>
    <property type="molecule type" value="Genomic_DNA"/>
</dbReference>
<name>A0A1B3ZEW1_9SPHN</name>
<dbReference type="KEGG" id="span:AWL63_20465"/>
<proteinExistence type="predicted"/>
<keyword evidence="1" id="KW-0812">Transmembrane</keyword>
<feature type="transmembrane region" description="Helical" evidence="1">
    <location>
        <begin position="30"/>
        <end position="58"/>
    </location>
</feature>
<gene>
    <name evidence="2" type="ORF">AWL63_20465</name>
</gene>
<organism evidence="2 3">
    <name type="scientific">Sphingomonas panacis</name>
    <dbReference type="NCBI Taxonomy" id="1560345"/>
    <lineage>
        <taxon>Bacteria</taxon>
        <taxon>Pseudomonadati</taxon>
        <taxon>Pseudomonadota</taxon>
        <taxon>Alphaproteobacteria</taxon>
        <taxon>Sphingomonadales</taxon>
        <taxon>Sphingomonadaceae</taxon>
        <taxon>Sphingomonas</taxon>
    </lineage>
</organism>
<keyword evidence="1" id="KW-0472">Membrane</keyword>